<dbReference type="PANTHER" id="PTHR12922:SF7">
    <property type="entry name" value="UBIQUINONE BIOSYNTHESIS PROTEIN COQ4 HOMOLOG, MITOCHONDRIAL"/>
    <property type="match status" value="1"/>
</dbReference>
<comment type="subunit">
    <text evidence="7">Component of a multi-subunit COQ enzyme complex, composed of at least COQ3, COQ4, COQ5, COQ6, COQ7 and COQ9.</text>
</comment>
<evidence type="ECO:0000256" key="5">
    <source>
        <dbReference type="ARBA" id="ARBA00023239"/>
    </source>
</evidence>
<evidence type="ECO:0000256" key="2">
    <source>
        <dbReference type="ARBA" id="ARBA00022792"/>
    </source>
</evidence>
<evidence type="ECO:0000313" key="8">
    <source>
        <dbReference type="EMBL" id="KND01669.1"/>
    </source>
</evidence>
<comment type="cofactor">
    <cofactor evidence="7">
        <name>Zn(2+)</name>
        <dbReference type="ChEBI" id="CHEBI:29105"/>
    </cofactor>
</comment>
<comment type="catalytic activity">
    <reaction evidence="7">
        <text>a 4-hydroxy-3-methoxy-5-(all-trans-polyprenyl)benzoate + H(+) = a 2-methoxy-6-(all-trans-polyprenyl)phenol + CO2</text>
        <dbReference type="Rhea" id="RHEA:81179"/>
        <dbReference type="Rhea" id="RHEA-COMP:9551"/>
        <dbReference type="Rhea" id="RHEA-COMP:10931"/>
        <dbReference type="ChEBI" id="CHEBI:15378"/>
        <dbReference type="ChEBI" id="CHEBI:16526"/>
        <dbReference type="ChEBI" id="CHEBI:62731"/>
        <dbReference type="ChEBI" id="CHEBI:84443"/>
        <dbReference type="EC" id="4.1.1.130"/>
    </reaction>
</comment>
<keyword evidence="9" id="KW-1185">Reference proteome</keyword>
<feature type="binding site" evidence="7">
    <location>
        <position position="172"/>
    </location>
    <ligand>
        <name>Zn(2+)</name>
        <dbReference type="ChEBI" id="CHEBI:29105"/>
    </ligand>
</feature>
<feature type="binding site" evidence="7">
    <location>
        <position position="175"/>
    </location>
    <ligand>
        <name>Zn(2+)</name>
        <dbReference type="ChEBI" id="CHEBI:29105"/>
    </ligand>
</feature>
<evidence type="ECO:0000256" key="7">
    <source>
        <dbReference type="HAMAP-Rule" id="MF_03111"/>
    </source>
</evidence>
<keyword evidence="5 7" id="KW-0456">Lyase</keyword>
<dbReference type="GO" id="GO:0031314">
    <property type="term" value="C:extrinsic component of mitochondrial inner membrane"/>
    <property type="evidence" value="ECO:0007669"/>
    <property type="project" value="UniProtKB-UniRule"/>
</dbReference>
<keyword evidence="1 7" id="KW-0831">Ubiquinone biosynthesis</keyword>
<dbReference type="VEuPathDB" id="FungiDB:SPPG_03465"/>
<proteinExistence type="inferred from homology"/>
<dbReference type="OMA" id="YYERHFH"/>
<dbReference type="Pfam" id="PF05019">
    <property type="entry name" value="Coq4"/>
    <property type="match status" value="1"/>
</dbReference>
<dbReference type="GO" id="GO:0120539">
    <property type="term" value="F:4-hydroxy-3-methoxy-5-polyprenylbenzoate decarboxylase activity"/>
    <property type="evidence" value="ECO:0007669"/>
    <property type="project" value="UniProtKB-EC"/>
</dbReference>
<evidence type="ECO:0000313" key="9">
    <source>
        <dbReference type="Proteomes" id="UP000053201"/>
    </source>
</evidence>
<dbReference type="AlphaFoldDB" id="A0A0L0HLI9"/>
<dbReference type="GO" id="GO:0008270">
    <property type="term" value="F:zinc ion binding"/>
    <property type="evidence" value="ECO:0007669"/>
    <property type="project" value="UniProtKB-UniRule"/>
</dbReference>
<protein>
    <recommendedName>
        <fullName evidence="6">4-hydroxy-3-methoxy-5-polyprenylbenzoate decarboxylase</fullName>
    </recommendedName>
</protein>
<dbReference type="GeneID" id="27686977"/>
<dbReference type="Proteomes" id="UP000053201">
    <property type="component" value="Unassembled WGS sequence"/>
</dbReference>
<keyword evidence="7" id="KW-0862">Zinc</keyword>
<name>A0A0L0HLI9_SPIPD</name>
<dbReference type="UniPathway" id="UPA00232"/>
<keyword evidence="7" id="KW-0479">Metal-binding</keyword>
<comment type="pathway">
    <text evidence="7">Cofactor biosynthesis; ubiquinone biosynthesis.</text>
</comment>
<comment type="function">
    <text evidence="7">Lyase that catalyzes the C1-decarboxylation of 4-hydroxy-3-methoxy-5-(all-trans-polyprenyl)benzoic acid into 2-methoxy-6-(all-trans-polyprenyl)phenol during ubiquinone biosynthesis.</text>
</comment>
<dbReference type="InParanoid" id="A0A0L0HLI9"/>
<feature type="binding site" evidence="7">
    <location>
        <position position="171"/>
    </location>
    <ligand>
        <name>Zn(2+)</name>
        <dbReference type="ChEBI" id="CHEBI:29105"/>
    </ligand>
</feature>
<gene>
    <name evidence="7" type="primary">COQ4</name>
    <name evidence="8" type="ORF">SPPG_03465</name>
</gene>
<evidence type="ECO:0000256" key="1">
    <source>
        <dbReference type="ARBA" id="ARBA00022688"/>
    </source>
</evidence>
<organism evidence="8 9">
    <name type="scientific">Spizellomyces punctatus (strain DAOM BR117)</name>
    <dbReference type="NCBI Taxonomy" id="645134"/>
    <lineage>
        <taxon>Eukaryota</taxon>
        <taxon>Fungi</taxon>
        <taxon>Fungi incertae sedis</taxon>
        <taxon>Chytridiomycota</taxon>
        <taxon>Chytridiomycota incertae sedis</taxon>
        <taxon>Chytridiomycetes</taxon>
        <taxon>Spizellomycetales</taxon>
        <taxon>Spizellomycetaceae</taxon>
        <taxon>Spizellomyces</taxon>
    </lineage>
</organism>
<accession>A0A0L0HLI9</accession>
<reference evidence="8 9" key="1">
    <citation type="submission" date="2009-08" db="EMBL/GenBank/DDBJ databases">
        <title>The Genome Sequence of Spizellomyces punctatus strain DAOM BR117.</title>
        <authorList>
            <consortium name="The Broad Institute Genome Sequencing Platform"/>
            <person name="Russ C."/>
            <person name="Cuomo C."/>
            <person name="Shea T."/>
            <person name="Young S.K."/>
            <person name="Zeng Q."/>
            <person name="Koehrsen M."/>
            <person name="Haas B."/>
            <person name="Borodovsky M."/>
            <person name="Guigo R."/>
            <person name="Alvarado L."/>
            <person name="Berlin A."/>
            <person name="Bochicchio J."/>
            <person name="Borenstein D."/>
            <person name="Chapman S."/>
            <person name="Chen Z."/>
            <person name="Engels R."/>
            <person name="Freedman E."/>
            <person name="Gellesch M."/>
            <person name="Goldberg J."/>
            <person name="Griggs A."/>
            <person name="Gujja S."/>
            <person name="Heiman D."/>
            <person name="Hepburn T."/>
            <person name="Howarth C."/>
            <person name="Jen D."/>
            <person name="Larson L."/>
            <person name="Lewis B."/>
            <person name="Mehta T."/>
            <person name="Park D."/>
            <person name="Pearson M."/>
            <person name="Roberts A."/>
            <person name="Saif S."/>
            <person name="Shenoy N."/>
            <person name="Sisk P."/>
            <person name="Stolte C."/>
            <person name="Sykes S."/>
            <person name="Thomson T."/>
            <person name="Walk T."/>
            <person name="White J."/>
            <person name="Yandava C."/>
            <person name="Burger G."/>
            <person name="Gray M.W."/>
            <person name="Holland P.W.H."/>
            <person name="King N."/>
            <person name="Lang F.B.F."/>
            <person name="Roger A.J."/>
            <person name="Ruiz-Trillo I."/>
            <person name="Lander E."/>
            <person name="Nusbaum C."/>
        </authorList>
    </citation>
    <scope>NUCLEOTIDE SEQUENCE [LARGE SCALE GENOMIC DNA]</scope>
    <source>
        <strain evidence="8 9">DAOM BR117</strain>
    </source>
</reference>
<dbReference type="RefSeq" id="XP_016609708.1">
    <property type="nucleotide sequence ID" value="XM_016751727.1"/>
</dbReference>
<dbReference type="PANTHER" id="PTHR12922">
    <property type="entry name" value="UBIQUINONE BIOSYNTHESIS PROTEIN"/>
    <property type="match status" value="1"/>
</dbReference>
<dbReference type="InterPro" id="IPR027540">
    <property type="entry name" value="Coq4_euk"/>
</dbReference>
<evidence type="ECO:0000256" key="4">
    <source>
        <dbReference type="ARBA" id="ARBA00023136"/>
    </source>
</evidence>
<dbReference type="STRING" id="645134.A0A0L0HLI9"/>
<keyword evidence="3 7" id="KW-0496">Mitochondrion</keyword>
<dbReference type="InterPro" id="IPR007715">
    <property type="entry name" value="Coq4"/>
</dbReference>
<keyword evidence="2 7" id="KW-0999">Mitochondrion inner membrane</keyword>
<evidence type="ECO:0000256" key="6">
    <source>
        <dbReference type="ARBA" id="ARBA00081568"/>
    </source>
</evidence>
<dbReference type="EMBL" id="KQ257454">
    <property type="protein sequence ID" value="KND01669.1"/>
    <property type="molecule type" value="Genomic_DNA"/>
</dbReference>
<keyword evidence="4 7" id="KW-0472">Membrane</keyword>
<comment type="similarity">
    <text evidence="7">Belongs to the COQ4 family.</text>
</comment>
<comment type="subcellular location">
    <subcellularLocation>
        <location evidence="7">Mitochondrion inner membrane</location>
        <topology evidence="7">Peripheral membrane protein</topology>
        <orientation evidence="7">Matrix side</orientation>
    </subcellularLocation>
</comment>
<dbReference type="HAMAP" id="MF_03111">
    <property type="entry name" value="Coq4"/>
    <property type="match status" value="1"/>
</dbReference>
<dbReference type="OrthoDB" id="4249at2759"/>
<dbReference type="FunCoup" id="A0A0L0HLI9">
    <property type="interactions" value="316"/>
</dbReference>
<dbReference type="eggNOG" id="KOG3244">
    <property type="taxonomic scope" value="Eukaryota"/>
</dbReference>
<feature type="binding site" evidence="7">
    <location>
        <position position="187"/>
    </location>
    <ligand>
        <name>Zn(2+)</name>
        <dbReference type="ChEBI" id="CHEBI:29105"/>
    </ligand>
</feature>
<sequence>MTKMLLRCHKTLCSPRHLPWSLRLPITCQSSRRAHGTYGPANSSNTEHRRDPGLLERTWIAVSSAFGAMADPTRQETVAYLGEATGPYFLARARDKMLVHPVGRRILRERPVINTTTLDLDRLRGLPDGTFGREYVRFLDTEHVSPDTRVPVKFIGNTELAYVMQRYREVHDFWHTLTGLPTTIEAEIGLKWLEFVQSGFPVAMLSAFVGPLRLTSTEREVLFSHYVPWAVQCGSSCQFLLNIYYEEHMHRPLDELRKELGFIPLPSIADSVTSGYSEAAKEGQTTQIN</sequence>
<evidence type="ECO:0000256" key="3">
    <source>
        <dbReference type="ARBA" id="ARBA00023128"/>
    </source>
</evidence>